<dbReference type="PANTHER" id="PTHR38602:SF1">
    <property type="entry name" value="INNER MEMBRANE PROTEIN"/>
    <property type="match status" value="1"/>
</dbReference>
<reference evidence="2" key="1">
    <citation type="submission" date="2018-05" db="EMBL/GenBank/DDBJ databases">
        <authorList>
            <person name="Lanie J.A."/>
            <person name="Ng W.-L."/>
            <person name="Kazmierczak K.M."/>
            <person name="Andrzejewski T.M."/>
            <person name="Davidsen T.M."/>
            <person name="Wayne K.J."/>
            <person name="Tettelin H."/>
            <person name="Glass J.I."/>
            <person name="Rusch D."/>
            <person name="Podicherti R."/>
            <person name="Tsui H.-C.T."/>
            <person name="Winkler M.E."/>
        </authorList>
    </citation>
    <scope>NUCLEOTIDE SEQUENCE</scope>
</reference>
<dbReference type="PANTHER" id="PTHR38602">
    <property type="entry name" value="INNER MEMBRANE PROTEIN-RELATED"/>
    <property type="match status" value="1"/>
</dbReference>
<dbReference type="EMBL" id="UINC01014445">
    <property type="protein sequence ID" value="SVA61594.1"/>
    <property type="molecule type" value="Genomic_DNA"/>
</dbReference>
<evidence type="ECO:0008006" key="3">
    <source>
        <dbReference type="Google" id="ProtNLM"/>
    </source>
</evidence>
<dbReference type="InterPro" id="IPR019201">
    <property type="entry name" value="DUF2065"/>
</dbReference>
<evidence type="ECO:0000313" key="2">
    <source>
        <dbReference type="EMBL" id="SVA61594.1"/>
    </source>
</evidence>
<organism evidence="2">
    <name type="scientific">marine metagenome</name>
    <dbReference type="NCBI Taxonomy" id="408172"/>
    <lineage>
        <taxon>unclassified sequences</taxon>
        <taxon>metagenomes</taxon>
        <taxon>ecological metagenomes</taxon>
    </lineage>
</organism>
<dbReference type="Pfam" id="PF09838">
    <property type="entry name" value="DUF2065"/>
    <property type="match status" value="1"/>
</dbReference>
<gene>
    <name evidence="2" type="ORF">METZ01_LOCUS114448</name>
</gene>
<proteinExistence type="predicted"/>
<keyword evidence="1" id="KW-0472">Membrane</keyword>
<dbReference type="AlphaFoldDB" id="A0A381XA36"/>
<accession>A0A381XA36</accession>
<sequence length="66" mass="7318">MSLFLSALGLMMIFEGVPYFCAPSQVKIFAQKIGEVPDQVLRIIGFALMLAGLTIVYLGRSFFENN</sequence>
<keyword evidence="1" id="KW-0812">Transmembrane</keyword>
<protein>
    <recommendedName>
        <fullName evidence="3">DUF2065 domain-containing protein</fullName>
    </recommendedName>
</protein>
<feature type="transmembrane region" description="Helical" evidence="1">
    <location>
        <begin position="39"/>
        <end position="59"/>
    </location>
</feature>
<name>A0A381XA36_9ZZZZ</name>
<evidence type="ECO:0000256" key="1">
    <source>
        <dbReference type="SAM" id="Phobius"/>
    </source>
</evidence>
<keyword evidence="1" id="KW-1133">Transmembrane helix</keyword>